<accession>A0AAW1CF71</accession>
<protein>
    <recommendedName>
        <fullName evidence="6">Peptidase A1 domain-containing protein</fullName>
    </recommendedName>
</protein>
<keyword evidence="5" id="KW-0064">Aspartyl protease</keyword>
<dbReference type="PANTHER" id="PTHR47966:SF51">
    <property type="entry name" value="BETA-SITE APP-CLEAVING ENZYME, ISOFORM A-RELATED"/>
    <property type="match status" value="1"/>
</dbReference>
<sequence>MVNDENNNYYGTVSFGTPPQQFKVMFDTGSAILWVPSSKCYFSLACWNHNTYKSGDSSTYEEDGEDMGITYEKGEISGFVSRDTFRIGEIEVKNQTFGEATCLSRVPFWRAKYDGVLGLSFRAISISGSLPPVDNMIAQGLLNQPIFSIYLNRDRNSKDGGEIMFGDINEDLVYKETLSPININNIAFWRFNMEGITINNQTVKSICYQGCPAMADTGTSVIVGPADEVLEIFKLIGADVDDGVGLMDCKKIPSLPPITFVVDEKSYTLEAEDYVLQAVHHGKTVCAAGFFPQSEYLWILGDVFLGKFYTVYNVSNRTIAFGKLKI</sequence>
<proteinExistence type="inferred from homology"/>
<feature type="active site" evidence="3">
    <location>
        <position position="216"/>
    </location>
</feature>
<dbReference type="PROSITE" id="PS00141">
    <property type="entry name" value="ASP_PROTEASE"/>
    <property type="match status" value="2"/>
</dbReference>
<dbReference type="Proteomes" id="UP001461498">
    <property type="component" value="Unassembled WGS sequence"/>
</dbReference>
<comment type="caution">
    <text evidence="7">The sequence shown here is derived from an EMBL/GenBank/DDBJ whole genome shotgun (WGS) entry which is preliminary data.</text>
</comment>
<keyword evidence="5" id="KW-0378">Hydrolase</keyword>
<feature type="disulfide bond" evidence="4">
    <location>
        <begin position="249"/>
        <end position="286"/>
    </location>
</feature>
<dbReference type="GO" id="GO:0004190">
    <property type="term" value="F:aspartic-type endopeptidase activity"/>
    <property type="evidence" value="ECO:0007669"/>
    <property type="project" value="UniProtKB-KW"/>
</dbReference>
<dbReference type="InterPro" id="IPR021109">
    <property type="entry name" value="Peptidase_aspartic_dom_sf"/>
</dbReference>
<keyword evidence="5" id="KW-0645">Protease</keyword>
<dbReference type="PRINTS" id="PR00792">
    <property type="entry name" value="PEPSIN"/>
</dbReference>
<dbReference type="InterPro" id="IPR033121">
    <property type="entry name" value="PEPTIDASE_A1"/>
</dbReference>
<dbReference type="FunFam" id="2.40.70.10:FF:000004">
    <property type="entry name" value="Pepsin A"/>
    <property type="match status" value="1"/>
</dbReference>
<gene>
    <name evidence="7" type="ORF">O3M35_013046</name>
</gene>
<feature type="disulfide bond" evidence="4">
    <location>
        <begin position="40"/>
        <end position="46"/>
    </location>
</feature>
<evidence type="ECO:0000256" key="2">
    <source>
        <dbReference type="ARBA" id="ARBA00023157"/>
    </source>
</evidence>
<evidence type="ECO:0000313" key="7">
    <source>
        <dbReference type="EMBL" id="KAK9496681.1"/>
    </source>
</evidence>
<dbReference type="PANTHER" id="PTHR47966">
    <property type="entry name" value="BETA-SITE APP-CLEAVING ENZYME, ISOFORM A-RELATED"/>
    <property type="match status" value="1"/>
</dbReference>
<feature type="active site" evidence="3">
    <location>
        <position position="27"/>
    </location>
</feature>
<dbReference type="InterPro" id="IPR001461">
    <property type="entry name" value="Aspartic_peptidase_A1"/>
</dbReference>
<dbReference type="AlphaFoldDB" id="A0AAW1CF71"/>
<name>A0AAW1CF71_9HEMI</name>
<organism evidence="7 8">
    <name type="scientific">Rhynocoris fuscipes</name>
    <dbReference type="NCBI Taxonomy" id="488301"/>
    <lineage>
        <taxon>Eukaryota</taxon>
        <taxon>Metazoa</taxon>
        <taxon>Ecdysozoa</taxon>
        <taxon>Arthropoda</taxon>
        <taxon>Hexapoda</taxon>
        <taxon>Insecta</taxon>
        <taxon>Pterygota</taxon>
        <taxon>Neoptera</taxon>
        <taxon>Paraneoptera</taxon>
        <taxon>Hemiptera</taxon>
        <taxon>Heteroptera</taxon>
        <taxon>Panheteroptera</taxon>
        <taxon>Cimicomorpha</taxon>
        <taxon>Reduviidae</taxon>
        <taxon>Harpactorinae</taxon>
        <taxon>Harpactorini</taxon>
        <taxon>Rhynocoris</taxon>
    </lineage>
</organism>
<evidence type="ECO:0000256" key="3">
    <source>
        <dbReference type="PIRSR" id="PIRSR601461-1"/>
    </source>
</evidence>
<dbReference type="SUPFAM" id="SSF50630">
    <property type="entry name" value="Acid proteases"/>
    <property type="match status" value="1"/>
</dbReference>
<dbReference type="InterPro" id="IPR001969">
    <property type="entry name" value="Aspartic_peptidase_AS"/>
</dbReference>
<reference evidence="7 8" key="1">
    <citation type="submission" date="2022-12" db="EMBL/GenBank/DDBJ databases">
        <title>Chromosome-level genome assembly of true bugs.</title>
        <authorList>
            <person name="Ma L."/>
            <person name="Li H."/>
        </authorList>
    </citation>
    <scope>NUCLEOTIDE SEQUENCE [LARGE SCALE GENOMIC DNA]</scope>
    <source>
        <strain evidence="7">Lab_2022b</strain>
    </source>
</reference>
<feature type="domain" description="Peptidase A1" evidence="6">
    <location>
        <begin position="9"/>
        <end position="322"/>
    </location>
</feature>
<keyword evidence="2 4" id="KW-1015">Disulfide bond</keyword>
<dbReference type="Gene3D" id="2.60.40.1960">
    <property type="match status" value="1"/>
</dbReference>
<evidence type="ECO:0000313" key="8">
    <source>
        <dbReference type="Proteomes" id="UP001461498"/>
    </source>
</evidence>
<dbReference type="Gene3D" id="2.40.70.10">
    <property type="entry name" value="Acid Proteases"/>
    <property type="match status" value="2"/>
</dbReference>
<evidence type="ECO:0000256" key="1">
    <source>
        <dbReference type="ARBA" id="ARBA00007447"/>
    </source>
</evidence>
<dbReference type="Pfam" id="PF00026">
    <property type="entry name" value="Asp"/>
    <property type="match status" value="1"/>
</dbReference>
<dbReference type="FunFam" id="2.40.70.10:FF:000044">
    <property type="entry name" value="Lysosomal aspartic protease"/>
    <property type="match status" value="1"/>
</dbReference>
<comment type="similarity">
    <text evidence="1 5">Belongs to the peptidase A1 family.</text>
</comment>
<evidence type="ECO:0000256" key="5">
    <source>
        <dbReference type="RuleBase" id="RU000454"/>
    </source>
</evidence>
<dbReference type="PROSITE" id="PS51767">
    <property type="entry name" value="PEPTIDASE_A1"/>
    <property type="match status" value="1"/>
</dbReference>
<evidence type="ECO:0000259" key="6">
    <source>
        <dbReference type="PROSITE" id="PS51767"/>
    </source>
</evidence>
<keyword evidence="8" id="KW-1185">Reference proteome</keyword>
<dbReference type="EMBL" id="JAPXFL010000061">
    <property type="protein sequence ID" value="KAK9496681.1"/>
    <property type="molecule type" value="Genomic_DNA"/>
</dbReference>
<evidence type="ECO:0000256" key="4">
    <source>
        <dbReference type="PIRSR" id="PIRSR601461-2"/>
    </source>
</evidence>
<dbReference type="GO" id="GO:0006508">
    <property type="term" value="P:proteolysis"/>
    <property type="evidence" value="ECO:0007669"/>
    <property type="project" value="UniProtKB-KW"/>
</dbReference>